<dbReference type="EMBL" id="JABBWD010000069">
    <property type="protein sequence ID" value="KAG1769892.1"/>
    <property type="molecule type" value="Genomic_DNA"/>
</dbReference>
<feature type="non-terminal residue" evidence="1">
    <location>
        <position position="88"/>
    </location>
</feature>
<dbReference type="OrthoDB" id="3174701at2759"/>
<evidence type="ECO:0000313" key="2">
    <source>
        <dbReference type="EMBL" id="KAG1769892.1"/>
    </source>
</evidence>
<keyword evidence="3" id="KW-1185">Reference proteome</keyword>
<reference evidence="1" key="1">
    <citation type="journal article" date="2020" name="New Phytol.">
        <title>Comparative genomics reveals dynamic genome evolution in host specialist ectomycorrhizal fungi.</title>
        <authorList>
            <person name="Lofgren L.A."/>
            <person name="Nguyen N.H."/>
            <person name="Vilgalys R."/>
            <person name="Ruytinx J."/>
            <person name="Liao H.L."/>
            <person name="Branco S."/>
            <person name="Kuo A."/>
            <person name="LaButti K."/>
            <person name="Lipzen A."/>
            <person name="Andreopoulos W."/>
            <person name="Pangilinan J."/>
            <person name="Riley R."/>
            <person name="Hundley H."/>
            <person name="Na H."/>
            <person name="Barry K."/>
            <person name="Grigoriev I.V."/>
            <person name="Stajich J.E."/>
            <person name="Kennedy P.G."/>
        </authorList>
    </citation>
    <scope>NUCLEOTIDE SEQUENCE</scope>
    <source>
        <strain evidence="1">DOB743</strain>
    </source>
</reference>
<evidence type="ECO:0000313" key="1">
    <source>
        <dbReference type="EMBL" id="KAG1763423.1"/>
    </source>
</evidence>
<protein>
    <submittedName>
        <fullName evidence="1">Uncharacterized protein</fullName>
    </submittedName>
</protein>
<comment type="caution">
    <text evidence="1">The sequence shown here is derived from an EMBL/GenBank/DDBJ whole genome shotgun (WGS) entry which is preliminary data.</text>
</comment>
<accession>A0A9P6ZFR4</accession>
<name>A0A9P6ZFR4_9AGAM</name>
<proteinExistence type="predicted"/>
<dbReference type="EMBL" id="JABBWD010000163">
    <property type="protein sequence ID" value="KAG1763423.1"/>
    <property type="molecule type" value="Genomic_DNA"/>
</dbReference>
<feature type="non-terminal residue" evidence="1">
    <location>
        <position position="1"/>
    </location>
</feature>
<dbReference type="Proteomes" id="UP000714275">
    <property type="component" value="Unassembled WGS sequence"/>
</dbReference>
<organism evidence="1 3">
    <name type="scientific">Suillus placidus</name>
    <dbReference type="NCBI Taxonomy" id="48579"/>
    <lineage>
        <taxon>Eukaryota</taxon>
        <taxon>Fungi</taxon>
        <taxon>Dikarya</taxon>
        <taxon>Basidiomycota</taxon>
        <taxon>Agaricomycotina</taxon>
        <taxon>Agaricomycetes</taxon>
        <taxon>Agaricomycetidae</taxon>
        <taxon>Boletales</taxon>
        <taxon>Suillineae</taxon>
        <taxon>Suillaceae</taxon>
        <taxon>Suillus</taxon>
    </lineage>
</organism>
<evidence type="ECO:0000313" key="3">
    <source>
        <dbReference type="Proteomes" id="UP000714275"/>
    </source>
</evidence>
<gene>
    <name evidence="2" type="ORF">EV702DRAFT_924025</name>
    <name evidence="1" type="ORF">EV702DRAFT_954248</name>
</gene>
<dbReference type="AlphaFoldDB" id="A0A9P6ZFR4"/>
<sequence length="88" mass="10134">IVLRYRLSSPETFWKEFSVTGKQMCYTAVVAKLHDQRRISNQATVACAHEEYGHRFPACFAYHKGNEVHVMSDPSAIARRYQQLKGES</sequence>